<accession>A0ABU8ZV55</accession>
<reference evidence="1 2" key="1">
    <citation type="submission" date="2024-03" db="EMBL/GenBank/DDBJ databases">
        <title>Screening, Identification and Application of a Plant Lactobacillus Strain.</title>
        <authorList>
            <person name="Li Y.L."/>
        </authorList>
    </citation>
    <scope>NUCLEOTIDE SEQUENCE [LARGE SCALE GENOMIC DNA]</scope>
    <source>
        <strain evidence="1 2">JDB</strain>
    </source>
</reference>
<gene>
    <name evidence="1" type="ORF">WLF18_00270</name>
</gene>
<proteinExistence type="predicted"/>
<keyword evidence="2" id="KW-1185">Reference proteome</keyword>
<protein>
    <submittedName>
        <fullName evidence="1">Uncharacterized protein</fullName>
    </submittedName>
</protein>
<name>A0ABU8ZV55_9PSED</name>
<dbReference type="RefSeq" id="WP_340609542.1">
    <property type="nucleotide sequence ID" value="NZ_JBBNAW010000001.1"/>
</dbReference>
<sequence length="110" mass="12546">MQPDEANELKRCRAFALEQNQRLLGEAHRRIEDAEQILTHTQLDAEQFERYKRLKASALRCYADALEHLAIIDRDFPEPPASNDVAPTLAPAPAATNDEHYNVRTLTFSD</sequence>
<evidence type="ECO:0000313" key="2">
    <source>
        <dbReference type="Proteomes" id="UP001386972"/>
    </source>
</evidence>
<evidence type="ECO:0000313" key="1">
    <source>
        <dbReference type="EMBL" id="MEK2607543.1"/>
    </source>
</evidence>
<comment type="caution">
    <text evidence="1">The sequence shown here is derived from an EMBL/GenBank/DDBJ whole genome shotgun (WGS) entry which is preliminary data.</text>
</comment>
<dbReference type="Proteomes" id="UP001386972">
    <property type="component" value="Unassembled WGS sequence"/>
</dbReference>
<dbReference type="EMBL" id="JBBNAW010000001">
    <property type="protein sequence ID" value="MEK2607543.1"/>
    <property type="molecule type" value="Genomic_DNA"/>
</dbReference>
<organism evidence="1 2">
    <name type="scientific">Pseudomonas shirazensis</name>
    <dbReference type="NCBI Taxonomy" id="2745494"/>
    <lineage>
        <taxon>Bacteria</taxon>
        <taxon>Pseudomonadati</taxon>
        <taxon>Pseudomonadota</taxon>
        <taxon>Gammaproteobacteria</taxon>
        <taxon>Pseudomonadales</taxon>
        <taxon>Pseudomonadaceae</taxon>
        <taxon>Pseudomonas</taxon>
    </lineage>
</organism>